<accession>A0A0J8E0F4</accession>
<dbReference type="Gramene" id="KMS96570">
    <property type="protein sequence ID" value="KMS96570"/>
    <property type="gene ID" value="BVRB_8g201760"/>
</dbReference>
<dbReference type="InterPro" id="IPR050796">
    <property type="entry name" value="SCF_F-box_component"/>
</dbReference>
<dbReference type="InterPro" id="IPR006527">
    <property type="entry name" value="F-box-assoc_dom_typ1"/>
</dbReference>
<protein>
    <recommendedName>
        <fullName evidence="1">F-box domain-containing protein</fullName>
    </recommendedName>
</protein>
<feature type="domain" description="F-box" evidence="1">
    <location>
        <begin position="1"/>
        <end position="48"/>
    </location>
</feature>
<reference evidence="2 3" key="1">
    <citation type="journal article" date="2014" name="Nature">
        <title>The genome of the recently domesticated crop plant sugar beet (Beta vulgaris).</title>
        <authorList>
            <person name="Dohm J.C."/>
            <person name="Minoche A.E."/>
            <person name="Holtgrawe D."/>
            <person name="Capella-Gutierrez S."/>
            <person name="Zakrzewski F."/>
            <person name="Tafer H."/>
            <person name="Rupp O."/>
            <person name="Sorensen T.R."/>
            <person name="Stracke R."/>
            <person name="Reinhardt R."/>
            <person name="Goesmann A."/>
            <person name="Kraft T."/>
            <person name="Schulz B."/>
            <person name="Stadler P.F."/>
            <person name="Schmidt T."/>
            <person name="Gabaldon T."/>
            <person name="Lehrach H."/>
            <person name="Weisshaar B."/>
            <person name="Himmelbauer H."/>
        </authorList>
    </citation>
    <scope>NUCLEOTIDE SEQUENCE [LARGE SCALE GENOMIC DNA]</scope>
    <source>
        <tissue evidence="2">Taproot</tissue>
    </source>
</reference>
<dbReference type="OrthoDB" id="1867629at2759"/>
<dbReference type="SMART" id="SM00256">
    <property type="entry name" value="FBOX"/>
    <property type="match status" value="1"/>
</dbReference>
<name>A0A0J8E0F4_BETVV</name>
<evidence type="ECO:0000313" key="3">
    <source>
        <dbReference type="Proteomes" id="UP000035740"/>
    </source>
</evidence>
<dbReference type="SUPFAM" id="SSF81383">
    <property type="entry name" value="F-box domain"/>
    <property type="match status" value="1"/>
</dbReference>
<evidence type="ECO:0000259" key="1">
    <source>
        <dbReference type="PROSITE" id="PS50181"/>
    </source>
</evidence>
<dbReference type="NCBIfam" id="TIGR01640">
    <property type="entry name" value="F_box_assoc_1"/>
    <property type="match status" value="1"/>
</dbReference>
<dbReference type="Pfam" id="PF00646">
    <property type="entry name" value="F-box"/>
    <property type="match status" value="1"/>
</dbReference>
<dbReference type="InterPro" id="IPR017451">
    <property type="entry name" value="F-box-assoc_interact_dom"/>
</dbReference>
<gene>
    <name evidence="2" type="ORF">BVRB_8g201760</name>
</gene>
<dbReference type="Proteomes" id="UP000035740">
    <property type="component" value="Unassembled WGS sequence"/>
</dbReference>
<dbReference type="KEGG" id="bvg:104883039"/>
<dbReference type="PANTHER" id="PTHR31672">
    <property type="entry name" value="BNACNNG10540D PROTEIN"/>
    <property type="match status" value="1"/>
</dbReference>
<dbReference type="eggNOG" id="ENOG502QVMN">
    <property type="taxonomic scope" value="Eukaryota"/>
</dbReference>
<dbReference type="AlphaFoldDB" id="A0A0J8E0F4"/>
<dbReference type="PROSITE" id="PS50181">
    <property type="entry name" value="FBOX"/>
    <property type="match status" value="1"/>
</dbReference>
<dbReference type="Pfam" id="PF07734">
    <property type="entry name" value="FBA_1"/>
    <property type="match status" value="1"/>
</dbReference>
<evidence type="ECO:0000313" key="2">
    <source>
        <dbReference type="EMBL" id="KMS96570.1"/>
    </source>
</evidence>
<organism evidence="2 3">
    <name type="scientific">Beta vulgaris subsp. vulgaris</name>
    <name type="common">Beet</name>
    <dbReference type="NCBI Taxonomy" id="3555"/>
    <lineage>
        <taxon>Eukaryota</taxon>
        <taxon>Viridiplantae</taxon>
        <taxon>Streptophyta</taxon>
        <taxon>Embryophyta</taxon>
        <taxon>Tracheophyta</taxon>
        <taxon>Spermatophyta</taxon>
        <taxon>Magnoliopsida</taxon>
        <taxon>eudicotyledons</taxon>
        <taxon>Gunneridae</taxon>
        <taxon>Pentapetalae</taxon>
        <taxon>Caryophyllales</taxon>
        <taxon>Chenopodiaceae</taxon>
        <taxon>Betoideae</taxon>
        <taxon>Beta</taxon>
    </lineage>
</organism>
<sequence>MIFFFPNEVVAQILRNLPPNSILQLKLVCKQWKLLIESRYFVEYYHKHPEDEETTNNNRLFCLTKSNDIYEIDLEKLDFGSFDGMRFPETAMHKCLSPKHMFGSTSRNFDIIGSCNGVHCIKDKQGNVYLYNPSTEAHQRIPNPPFYTQCVKNPWKRSPCRVYGFGYDYRTYDYKLVWITWFYPTQVEVYSFKTNSWKTLGFCPYNKRSLSVINPPWLGGNHGVYVSNSLHWLGEEGRIVCFDLFSEKFTMFPYFDKLEMTFAFLDVLNGCLSACCTNGGSTNIDIWVMEKYGLHGSWTKLLTVDAVDASALDIKLITLSKDGCALLLAKLNRWSFNQCTSICWYDIHTSKMMCEVKMEIRTEVNRLATSSQNKLTLTLQKLNKEKKT</sequence>
<keyword evidence="3" id="KW-1185">Reference proteome</keyword>
<dbReference type="SUPFAM" id="SSF82171">
    <property type="entry name" value="DPP6 N-terminal domain-like"/>
    <property type="match status" value="1"/>
</dbReference>
<dbReference type="InterPro" id="IPR001810">
    <property type="entry name" value="F-box_dom"/>
</dbReference>
<dbReference type="InterPro" id="IPR036047">
    <property type="entry name" value="F-box-like_dom_sf"/>
</dbReference>
<dbReference type="EMBL" id="KQ090369">
    <property type="protein sequence ID" value="KMS96570.1"/>
    <property type="molecule type" value="Genomic_DNA"/>
</dbReference>
<proteinExistence type="predicted"/>
<dbReference type="PANTHER" id="PTHR31672:SF13">
    <property type="entry name" value="F-BOX PROTEIN CPR30-LIKE"/>
    <property type="match status" value="1"/>
</dbReference>
<dbReference type="Gene3D" id="1.20.1280.50">
    <property type="match status" value="1"/>
</dbReference>